<reference evidence="8" key="2">
    <citation type="submission" date="2013-10" db="EMBL/GenBank/DDBJ databases">
        <authorList>
            <person name="Aslett M."/>
        </authorList>
    </citation>
    <scope>NUCLEOTIDE SEQUENCE</scope>
    <source>
        <strain evidence="8">Houghton</strain>
    </source>
</reference>
<evidence type="ECO:0000256" key="1">
    <source>
        <dbReference type="ARBA" id="ARBA00022722"/>
    </source>
</evidence>
<feature type="compositionally biased region" description="Low complexity" evidence="5">
    <location>
        <begin position="1697"/>
        <end position="1725"/>
    </location>
</feature>
<evidence type="ECO:0000313" key="8">
    <source>
        <dbReference type="EMBL" id="CDI79786.1"/>
    </source>
</evidence>
<evidence type="ECO:0000259" key="6">
    <source>
        <dbReference type="Pfam" id="PF03159"/>
    </source>
</evidence>
<comment type="similarity">
    <text evidence="4">Belongs to the 5'-3' exonuclease family.</text>
</comment>
<protein>
    <submittedName>
        <fullName evidence="8">5'-3' exonuclease, putative</fullName>
    </submittedName>
</protein>
<dbReference type="PANTHER" id="PTHR12341">
    <property type="entry name" value="5'-&gt;3' EXORIBONUCLEASE"/>
    <property type="match status" value="1"/>
</dbReference>
<dbReference type="Gene3D" id="3.40.50.12390">
    <property type="match status" value="2"/>
</dbReference>
<dbReference type="CDD" id="cd18673">
    <property type="entry name" value="PIN_XRN1-2-like"/>
    <property type="match status" value="1"/>
</dbReference>
<dbReference type="RefSeq" id="XP_013250167.1">
    <property type="nucleotide sequence ID" value="XM_013394713.1"/>
</dbReference>
<feature type="domain" description="Xrn1 N-terminal" evidence="6">
    <location>
        <begin position="1"/>
        <end position="245"/>
    </location>
</feature>
<reference evidence="8" key="1">
    <citation type="submission" date="2013-10" db="EMBL/GenBank/DDBJ databases">
        <title>Genomic analysis of the causative agents of coccidiosis in chickens.</title>
        <authorList>
            <person name="Reid A.J."/>
            <person name="Blake D."/>
            <person name="Billington K."/>
            <person name="Browne H."/>
            <person name="Dunn M."/>
            <person name="Hung S."/>
            <person name="Kawahara F."/>
            <person name="Miranda-Saavedra D."/>
            <person name="Mourier T."/>
            <person name="Nagra H."/>
            <person name="Otto T.D."/>
            <person name="Rawlings N."/>
            <person name="Sanchez A."/>
            <person name="Sanders M."/>
            <person name="Subramaniam C."/>
            <person name="Tay Y."/>
            <person name="Dear P."/>
            <person name="Doerig C."/>
            <person name="Gruber A."/>
            <person name="Parkinson J."/>
            <person name="Shirley M."/>
            <person name="Wan K.L."/>
            <person name="Berriman M."/>
            <person name="Tomley F."/>
            <person name="Pain A."/>
        </authorList>
    </citation>
    <scope>NUCLEOTIDE SEQUENCE</scope>
    <source>
        <strain evidence="8">Houghton</strain>
    </source>
</reference>
<dbReference type="Pfam" id="PF03159">
    <property type="entry name" value="XRN_N"/>
    <property type="match status" value="1"/>
</dbReference>
<feature type="domain" description="Xrn1 helical" evidence="7">
    <location>
        <begin position="472"/>
        <end position="553"/>
    </location>
</feature>
<accession>U6GHP3</accession>
<dbReference type="Gene3D" id="1.25.40.1050">
    <property type="match status" value="1"/>
</dbReference>
<keyword evidence="3 8" id="KW-0269">Exonuclease</keyword>
<dbReference type="GeneID" id="25269307"/>
<feature type="domain" description="Xrn1 helical" evidence="7">
    <location>
        <begin position="566"/>
        <end position="684"/>
    </location>
</feature>
<evidence type="ECO:0000256" key="2">
    <source>
        <dbReference type="ARBA" id="ARBA00022801"/>
    </source>
</evidence>
<evidence type="ECO:0000256" key="4">
    <source>
        <dbReference type="ARBA" id="ARBA00038299"/>
    </source>
</evidence>
<sequence>MGIGRFYRWLSERYPLINEKIGASSIPTFDNLYLDLNGILHNCRGMLHANEDLMWQSVFALLDLVVSTISPRKLLYLAADGVAPRAKMNQQRARRYRAAKTAQEAAVMQAKQQRATANGVQAAAQGAGEQLSSVPFGTGGISGKSFDSNCISPGTEFMASFFRHLRFYCEKKFQEDARWRGLKVLLSGPDVPGEGEHKIMAYLRCCKAAGSADPNTRHCLYGLDADLIMLSLASHEPQFALLREEVVFGRPTTVDAADRMLREPEKLQLLHISLVREYLSVDLLPAKIDYSQEQIAFKDRGTAHGQPFSPGGRVKLNEPDGVSQQSSSEGSLNRRVDKMLSCPCETERAIDDFVIFCFLAGNDFLPHTFSTDIGEKGLDSMILCYGRFLAEYRGLAASVTSKTPVDGPWLVGRCGQLNLLNLYIFLKLFVETVEDYKVAGKAADLQWIMRKKAGEDAQLKMPDVLGGDSCTAYRAKFYERKLGFSLHTESGRRELQHLCRRYLEGLQWVAFYYFRGPDASGWRWYYSYHYAPFLRDVLDCDVFRPSFPDTQTVNFTGTGADERCGDLSYLIDRTIPLPSGEPYSPFMQLLSILPPQSAELLPPQLRHILTDPPPQLAPFFPKDFEIDMEGVKVPWGGVTLLPFVDEAVLESVVFPLLEKLPPEVLKRNETGKVVLLMREENEQSWRQHGLLLSDKDSGNCEHGQLASLDPVYERECFFFKTKIIHRSLGVVLDIPRLLSRINSSIQENVPRGGEQREIRIFPSTLPWAFPDVVDSCVVEEEVLVLPPLLAARLELAKIVGVLRIVRPTIPIPSPSSQVNIKDAVEAYVTKLRWALQCTDLSSVRQLRDPPVSLPPLPNLSPRGNELLFPTAPLPGASPAAAVLTPSLHSKCIAWHRGTGVKVFKRVSVNQSVVLSVMPFSREALLRGSTSSIVNLLKPKDTLNKLLNSRFVLYDYPFVKLATPVAVWHPTFYIPLDFGSKAQSADFPSDPMEQLQEVETEKRRLREQGIAVTDEVEGFYFAQYSAKSVTEQVAEDALKTAPYWDPDQQVLGGTDEDAKPRCTPQQSLEQQLRHLALDVTSALAGKNQQQLSRAYHPQSGLSTLLVELRPVEDIVMEEKLIDMHSMSSSSGNAAGSNSHEGKSTACVHFRYGSETVFRLFPLLATPSNTLLESMQQCHQEVIDAVEAHRKIRWKAGDDVFCIAPNGEQQLFLGAAGVLESSPTREDSHLCVRISSWREEPLGFQEDLDKACSAERVYSLEEAAELMGVTPFAAFQIFSSVFIKEGENLYDCGLHIAIFTKRTRKPAYVVRFSLPWLNLPGHQRCTTFHIDSRCSSHLFTSRAVELGKQLVQAFPTFGHALDLVGNHHGNFSASCHLKAADVFRGLPDAAFLASRLASMAAQSASRSAKAVTTEYAWLPNSTYRALDDERNALSSGLAAARSVVFRADVASCVPAADLLTIQKHIVSKFLRLHTVQQVADGEYRFIYTVMAHLGQRMAYARFRGSVRQGSRGTACGFASKFGSCNIKCKYASGETTRSSTADRPVSRGGLRHGSAPLPRMRGAAYVDAVVINLTLKKRLNFRGLSLKQGQQGEAILVEEDAEFINSQISAAERVTLFQKQMDFLEDLCIEVLLDEPCLAVKRLCTRSAPKENFCESQNDLPNHRQTRVPSGASQARRQNFRGGKTPSSGQVKAGCPNGSFQHSQISQQRRQQQQLWQIPPQIPNQQQASAPVAQTQQKEGLEAKAKALLAILKAEGPTPNS</sequence>
<feature type="compositionally biased region" description="Polar residues" evidence="5">
    <location>
        <begin position="322"/>
        <end position="331"/>
    </location>
</feature>
<dbReference type="VEuPathDB" id="ToxoDB:EAH_00012370"/>
<feature type="compositionally biased region" description="Polar residues" evidence="5">
    <location>
        <begin position="1665"/>
        <end position="1675"/>
    </location>
</feature>
<dbReference type="PANTHER" id="PTHR12341:SF7">
    <property type="entry name" value="5'-3' EXORIBONUCLEASE 1"/>
    <property type="match status" value="1"/>
</dbReference>
<dbReference type="GO" id="GO:0004534">
    <property type="term" value="F:5'-3' RNA exonuclease activity"/>
    <property type="evidence" value="ECO:0007669"/>
    <property type="project" value="TreeGrafter"/>
</dbReference>
<dbReference type="GO" id="GO:0005634">
    <property type="term" value="C:nucleus"/>
    <property type="evidence" value="ECO:0007669"/>
    <property type="project" value="TreeGrafter"/>
</dbReference>
<evidence type="ECO:0000256" key="3">
    <source>
        <dbReference type="ARBA" id="ARBA00022839"/>
    </source>
</evidence>
<dbReference type="Proteomes" id="UP000018050">
    <property type="component" value="Unassembled WGS sequence"/>
</dbReference>
<evidence type="ECO:0000313" key="9">
    <source>
        <dbReference type="Proteomes" id="UP000018050"/>
    </source>
</evidence>
<evidence type="ECO:0000259" key="7">
    <source>
        <dbReference type="Pfam" id="PF17846"/>
    </source>
</evidence>
<proteinExistence type="inferred from homology"/>
<feature type="compositionally biased region" description="Polar residues" evidence="5">
    <location>
        <begin position="1726"/>
        <end position="1735"/>
    </location>
</feature>
<name>U6GHP3_EIMAC</name>
<feature type="region of interest" description="Disordered" evidence="5">
    <location>
        <begin position="1650"/>
        <end position="1738"/>
    </location>
</feature>
<keyword evidence="9" id="KW-1185">Reference proteome</keyword>
<evidence type="ECO:0000256" key="5">
    <source>
        <dbReference type="SAM" id="MobiDB-lite"/>
    </source>
</evidence>
<organism evidence="8 9">
    <name type="scientific">Eimeria acervulina</name>
    <name type="common">Coccidian parasite</name>
    <dbReference type="NCBI Taxonomy" id="5801"/>
    <lineage>
        <taxon>Eukaryota</taxon>
        <taxon>Sar</taxon>
        <taxon>Alveolata</taxon>
        <taxon>Apicomplexa</taxon>
        <taxon>Conoidasida</taxon>
        <taxon>Coccidia</taxon>
        <taxon>Eucoccidiorida</taxon>
        <taxon>Eimeriorina</taxon>
        <taxon>Eimeriidae</taxon>
        <taxon>Eimeria</taxon>
    </lineage>
</organism>
<dbReference type="GO" id="GO:0000956">
    <property type="term" value="P:nuclear-transcribed mRNA catabolic process"/>
    <property type="evidence" value="ECO:0007669"/>
    <property type="project" value="TreeGrafter"/>
</dbReference>
<dbReference type="OMA" id="MQFIRCS"/>
<dbReference type="GO" id="GO:0003723">
    <property type="term" value="F:RNA binding"/>
    <property type="evidence" value="ECO:0007669"/>
    <property type="project" value="TreeGrafter"/>
</dbReference>
<dbReference type="InterPro" id="IPR004859">
    <property type="entry name" value="Xrn1_N"/>
</dbReference>
<keyword evidence="1" id="KW-0540">Nuclease</keyword>
<dbReference type="InterPro" id="IPR041412">
    <property type="entry name" value="Xrn1_helical"/>
</dbReference>
<feature type="domain" description="Xrn1 helical" evidence="7">
    <location>
        <begin position="345"/>
        <end position="393"/>
    </location>
</feature>
<dbReference type="InterPro" id="IPR027073">
    <property type="entry name" value="5_3_exoribonuclease"/>
</dbReference>
<feature type="region of interest" description="Disordered" evidence="5">
    <location>
        <begin position="308"/>
        <end position="332"/>
    </location>
</feature>
<dbReference type="Pfam" id="PF17846">
    <property type="entry name" value="XRN_M"/>
    <property type="match status" value="3"/>
</dbReference>
<keyword evidence="2" id="KW-0378">Hydrolase</keyword>
<dbReference type="EMBL" id="HG671081">
    <property type="protein sequence ID" value="CDI79786.1"/>
    <property type="molecule type" value="Genomic_DNA"/>
</dbReference>
<dbReference type="OrthoDB" id="372487at2759"/>
<gene>
    <name evidence="8" type="ORF">EAH_00012370</name>
</gene>